<name>A0A0F9FDN5_9ZZZZ</name>
<proteinExistence type="predicted"/>
<evidence type="ECO:0000313" key="1">
    <source>
        <dbReference type="EMBL" id="KKL76561.1"/>
    </source>
</evidence>
<protein>
    <submittedName>
        <fullName evidence="1">Uncharacterized protein</fullName>
    </submittedName>
</protein>
<gene>
    <name evidence="1" type="ORF">LCGC14_2043720</name>
</gene>
<sequence>GQPRQDGLVAGRVWGGGVSYPTVHYVRIGFLYYQLGRENFGLGVFVRLWLASFQPIVEGP</sequence>
<reference evidence="1" key="1">
    <citation type="journal article" date="2015" name="Nature">
        <title>Complex archaea that bridge the gap between prokaryotes and eukaryotes.</title>
        <authorList>
            <person name="Spang A."/>
            <person name="Saw J.H."/>
            <person name="Jorgensen S.L."/>
            <person name="Zaremba-Niedzwiedzka K."/>
            <person name="Martijn J."/>
            <person name="Lind A.E."/>
            <person name="van Eijk R."/>
            <person name="Schleper C."/>
            <person name="Guy L."/>
            <person name="Ettema T.J."/>
        </authorList>
    </citation>
    <scope>NUCLEOTIDE SEQUENCE</scope>
</reference>
<accession>A0A0F9FDN5</accession>
<dbReference type="EMBL" id="LAZR01024008">
    <property type="protein sequence ID" value="KKL76561.1"/>
    <property type="molecule type" value="Genomic_DNA"/>
</dbReference>
<feature type="non-terminal residue" evidence="1">
    <location>
        <position position="1"/>
    </location>
</feature>
<organism evidence="1">
    <name type="scientific">marine sediment metagenome</name>
    <dbReference type="NCBI Taxonomy" id="412755"/>
    <lineage>
        <taxon>unclassified sequences</taxon>
        <taxon>metagenomes</taxon>
        <taxon>ecological metagenomes</taxon>
    </lineage>
</organism>
<dbReference type="AlphaFoldDB" id="A0A0F9FDN5"/>
<comment type="caution">
    <text evidence="1">The sequence shown here is derived from an EMBL/GenBank/DDBJ whole genome shotgun (WGS) entry which is preliminary data.</text>
</comment>